<gene>
    <name evidence="2" type="ORF">FHG85_05365</name>
</gene>
<evidence type="ECO:0008006" key="4">
    <source>
        <dbReference type="Google" id="ProtNLM"/>
    </source>
</evidence>
<reference evidence="2 3" key="1">
    <citation type="submission" date="2019-07" db="EMBL/GenBank/DDBJ databases">
        <title>Thalassofilum flectens gen. nov., sp. nov., a novel moderate thermophilic anaerobe from a shallow sea hot spring in Kunashir Island (Russia), representing a new family in the order Bacteroidales, and proposal of Thalassofilacea fam. nov.</title>
        <authorList>
            <person name="Kochetkova T.V."/>
            <person name="Podosokorskaya O.A."/>
            <person name="Novikov A."/>
            <person name="Elcheninov A.G."/>
            <person name="Toshchakov S.V."/>
            <person name="Kublanov I.V."/>
        </authorList>
    </citation>
    <scope>NUCLEOTIDE SEQUENCE [LARGE SCALE GENOMIC DNA]</scope>
    <source>
        <strain evidence="2 3">38-H</strain>
    </source>
</reference>
<evidence type="ECO:0000313" key="2">
    <source>
        <dbReference type="EMBL" id="QKG79712.1"/>
    </source>
</evidence>
<dbReference type="Gene3D" id="3.10.20.310">
    <property type="entry name" value="membrane protein fhac"/>
    <property type="match status" value="1"/>
</dbReference>
<proteinExistence type="predicted"/>
<dbReference type="KEGG" id="ttz:FHG85_05365"/>
<protein>
    <recommendedName>
        <fullName evidence="4">BamA/TamA family outer membrane protein</fullName>
    </recommendedName>
</protein>
<name>A0A7D3XDL7_9BACT</name>
<organism evidence="2 3">
    <name type="scientific">Tenuifilum thalassicum</name>
    <dbReference type="NCBI Taxonomy" id="2590900"/>
    <lineage>
        <taxon>Bacteria</taxon>
        <taxon>Pseudomonadati</taxon>
        <taxon>Bacteroidota</taxon>
        <taxon>Bacteroidia</taxon>
        <taxon>Bacteroidales</taxon>
        <taxon>Tenuifilaceae</taxon>
        <taxon>Tenuifilum</taxon>
    </lineage>
</organism>
<feature type="transmembrane region" description="Helical" evidence="1">
    <location>
        <begin position="7"/>
        <end position="29"/>
    </location>
</feature>
<dbReference type="Proteomes" id="UP000500961">
    <property type="component" value="Chromosome"/>
</dbReference>
<dbReference type="EMBL" id="CP041345">
    <property type="protein sequence ID" value="QKG79712.1"/>
    <property type="molecule type" value="Genomic_DNA"/>
</dbReference>
<dbReference type="AlphaFoldDB" id="A0A7D3XDL7"/>
<keyword evidence="3" id="KW-1185">Reference proteome</keyword>
<evidence type="ECO:0000313" key="3">
    <source>
        <dbReference type="Proteomes" id="UP000500961"/>
    </source>
</evidence>
<dbReference type="RefSeq" id="WP_173073739.1">
    <property type="nucleotide sequence ID" value="NZ_CP041345.1"/>
</dbReference>
<evidence type="ECO:0000256" key="1">
    <source>
        <dbReference type="SAM" id="Phobius"/>
    </source>
</evidence>
<keyword evidence="1" id="KW-0472">Membrane</keyword>
<keyword evidence="1" id="KW-0812">Transmembrane</keyword>
<keyword evidence="1" id="KW-1133">Transmembrane helix</keyword>
<accession>A0A7D3XDL7</accession>
<sequence length="607" mass="69998">MILEKKIGLDILTIIAAVMMVCFSLALPLELFSQEPDSVTNSNYTKPKDLPRIVYKWLGRQQNTSKIPLHNSQAVEKFIPYSGKTINRIEVVILEPFGYSVSDSLIRPNRVEKFGNSLHKRTWKKVVLNNLLFNEGDVVQPIDFVENEQLLRELSVFEDVNIVLKNLPGTDLVNVKVIVKDKFTTSIGVAYSSPEKMKYALGESNFIGLGLKAKVIAYFDNEYDDPWASQGEFQVPNYFGSYIGSNFFYRYGHGYNTMSASLNRDFFASKTKFAGGIKVANSLEPYKIFNRDSFISINYHERDFWIGRSFSVTRFSKDKAPYNLVVALRYYQKDFLEGLQVSMYENPYFHSSKNYLISLGLSNQNIYRSSLYFGFGITEDIPVGFKIQFTSGIQQSSFQRRFLVGAELSAAEITPIGYLYLSSRLGGYMAEGAKFEQAAINIRAQYFSNIYRLGRTDIRQYVRYDFTRGAARFNGEREYVVLNRDYGIRGLRSPSLFGETRLMLNFETIFFSPHYIYGFRPAFFVFADFGLVGSADELVYANPLYSAFGVGVRFKNESLIFPAFIVRLAYYPRIPINADVAYWYLSTESRRRFEQFRIREPYIFQYE</sequence>